<protein>
    <submittedName>
        <fullName evidence="1">TonB-dependent receptor</fullName>
    </submittedName>
</protein>
<dbReference type="RefSeq" id="WP_220160790.1">
    <property type="nucleotide sequence ID" value="NZ_CP080507.1"/>
</dbReference>
<proteinExistence type="predicted"/>
<accession>A0A8F9TRI6</accession>
<dbReference type="KEGG" id="ole:K0B96_10145"/>
<evidence type="ECO:0000313" key="2">
    <source>
        <dbReference type="Proteomes" id="UP000825051"/>
    </source>
</evidence>
<dbReference type="Proteomes" id="UP000825051">
    <property type="component" value="Chromosome"/>
</dbReference>
<keyword evidence="1" id="KW-0675">Receptor</keyword>
<organism evidence="1 2">
    <name type="scientific">Horticoccus luteus</name>
    <dbReference type="NCBI Taxonomy" id="2862869"/>
    <lineage>
        <taxon>Bacteria</taxon>
        <taxon>Pseudomonadati</taxon>
        <taxon>Verrucomicrobiota</taxon>
        <taxon>Opitutia</taxon>
        <taxon>Opitutales</taxon>
        <taxon>Opitutaceae</taxon>
        <taxon>Horticoccus</taxon>
    </lineage>
</organism>
<reference evidence="1" key="1">
    <citation type="submission" date="2021-08" db="EMBL/GenBank/DDBJ databases">
        <title>Genome of a novel bacterium of the phylum Verrucomicrobia, Oleiharenicola sp. KSB-15.</title>
        <authorList>
            <person name="Chung J.-H."/>
            <person name="Ahn J.-H."/>
            <person name="Yoon Y."/>
            <person name="Kim D.-Y."/>
            <person name="An S.-H."/>
            <person name="Park I."/>
            <person name="Yeon J."/>
        </authorList>
    </citation>
    <scope>NUCLEOTIDE SEQUENCE</scope>
    <source>
        <strain evidence="1">KSB-15</strain>
    </source>
</reference>
<evidence type="ECO:0000313" key="1">
    <source>
        <dbReference type="EMBL" id="QYM77685.1"/>
    </source>
</evidence>
<keyword evidence="2" id="KW-1185">Reference proteome</keyword>
<sequence>MSAHHELLTTNRKALTINLDDAKYGTFAEIGAGQEVARVFFQAGGASGTIAKTISAYDMVFSDSIYGKAARYVSRERLSLMLDHEFDLLRERLAQHRGDRTTFFVFADTVATTSFRGNNEAHGWLGVRFQTEPLGPASEIVVHVHMWDKESVLQQQALGIIGVNLIYAAFYHRAAPLAFIESLVDHLGAERIEIDMLRFSGPAFPQVDHRLMALHLVQTGLTNAVMFGPHGDVLQPSEVLHRKPVLVERGGFHPVTHAQIDLLRCATAQFVADPLVAGKDVVVLAELTLSTLAARGALDSADCLARVDLLAALGYTVLISNYAEFFRLTSYFRRYTKEMIGVALGIRSLLEVFNEERYEPLEGGLLESFGRMFRHAVKLYVYPMLPTAYAAYLASDRASAAATRLPPPLPDGALVTAENLPITPHLRHLYAHLLQNGYLTCINGFSPDALPIFPSDVRRQIVAGDAAWERAVPAVTADAIKRRQLFGYTPTAGASPAT</sequence>
<gene>
    <name evidence="1" type="ORF">K0B96_10145</name>
</gene>
<dbReference type="EMBL" id="CP080507">
    <property type="protein sequence ID" value="QYM77685.1"/>
    <property type="molecule type" value="Genomic_DNA"/>
</dbReference>
<name>A0A8F9TRI6_9BACT</name>
<dbReference type="SUPFAM" id="SSF52374">
    <property type="entry name" value="Nucleotidylyl transferase"/>
    <property type="match status" value="1"/>
</dbReference>
<dbReference type="AlphaFoldDB" id="A0A8F9TRI6"/>